<keyword evidence="2 10" id="KW-0031">Aminopeptidase</keyword>
<evidence type="ECO:0000313" key="10">
    <source>
        <dbReference type="EMBL" id="MEE3928122.1"/>
    </source>
</evidence>
<evidence type="ECO:0000256" key="2">
    <source>
        <dbReference type="ARBA" id="ARBA00022438"/>
    </source>
</evidence>
<keyword evidence="3" id="KW-0645">Protease</keyword>
<proteinExistence type="inferred from homology"/>
<name>A0ABU7MKS0_9BACT</name>
<evidence type="ECO:0000256" key="4">
    <source>
        <dbReference type="ARBA" id="ARBA00022801"/>
    </source>
</evidence>
<comment type="similarity">
    <text evidence="1">Belongs to the peptidase M17 family.</text>
</comment>
<dbReference type="PANTHER" id="PTHR11963">
    <property type="entry name" value="LEUCINE AMINOPEPTIDASE-RELATED"/>
    <property type="match status" value="1"/>
</dbReference>
<comment type="function">
    <text evidence="6">Presumably involved in the processing and regular turnover of intracellular proteins. Catalyzes the removal of unsubstituted N-terminal amino acids from various peptides.</text>
</comment>
<comment type="caution">
    <text evidence="10">The sequence shown here is derived from an EMBL/GenBank/DDBJ whole genome shotgun (WGS) entry which is preliminary data.</text>
</comment>
<dbReference type="Gene3D" id="3.40.630.10">
    <property type="entry name" value="Zn peptidases"/>
    <property type="match status" value="1"/>
</dbReference>
<dbReference type="Proteomes" id="UP001344817">
    <property type="component" value="Unassembled WGS sequence"/>
</dbReference>
<dbReference type="PANTHER" id="PTHR11963:SF23">
    <property type="entry name" value="CYTOSOL AMINOPEPTIDASE"/>
    <property type="match status" value="1"/>
</dbReference>
<evidence type="ECO:0000256" key="8">
    <source>
        <dbReference type="ARBA" id="ARBA00050061"/>
    </source>
</evidence>
<evidence type="ECO:0000256" key="1">
    <source>
        <dbReference type="ARBA" id="ARBA00009528"/>
    </source>
</evidence>
<sequence>MKIQLSQKSNYTQLKAVYFDSNLPKILNKKQGALTELFEENVTYFYIDEKHSNYDGLFESIDTLASKHNRDWSIDVQSFVRQNINLEEVLRLLVSRIVYSKAKLFQLHYKQANQENNEEEKENKLELFLADFDSKTANFVEELNIIAKAVNDTRNLQIMPENYCNSEMLAEKIVDDFKNIPNLKVNVLTKAQIREMGMNLLLSVNKGSTHEPRVVVIELNNKPDSKEKIAFVGKGITFDTGGVNTKGYHMEGMKFDMSGSVICAYALKTLALIDAKVNAVAVMMITDNRLDGDASLPENVYQSLSGKYVEVTDTDAEGRLVLADGLFYASKFLNSTLLVDVATLTGSLSYALGNVYTGVWSTKDDHFETFSKSAKKAGEKVWRMPMHKEFNKGNTSSKVADLLNYSSSSGSDSNAAAMFLNEFTNNTDYIHCDVAFTADKKGEPTGCLVATLVEFAKNYDYNKNNETKQNEGKTC</sequence>
<feature type="domain" description="Cytosol aminopeptidase" evidence="9">
    <location>
        <begin position="153"/>
        <end position="453"/>
    </location>
</feature>
<dbReference type="Pfam" id="PF00883">
    <property type="entry name" value="Peptidase_M17"/>
    <property type="match status" value="1"/>
</dbReference>
<organism evidence="10 11">
    <name type="scientific">Mycoplasmopsis ciconiae</name>
    <dbReference type="NCBI Taxonomy" id="561067"/>
    <lineage>
        <taxon>Bacteria</taxon>
        <taxon>Bacillati</taxon>
        <taxon>Mycoplasmatota</taxon>
        <taxon>Mycoplasmoidales</taxon>
        <taxon>Metamycoplasmataceae</taxon>
        <taxon>Mycoplasmopsis</taxon>
    </lineage>
</organism>
<evidence type="ECO:0000313" key="11">
    <source>
        <dbReference type="Proteomes" id="UP001344817"/>
    </source>
</evidence>
<evidence type="ECO:0000256" key="6">
    <source>
        <dbReference type="ARBA" id="ARBA00049972"/>
    </source>
</evidence>
<dbReference type="EMBL" id="JAZDWZ010000002">
    <property type="protein sequence ID" value="MEE3928122.1"/>
    <property type="molecule type" value="Genomic_DNA"/>
</dbReference>
<dbReference type="CDD" id="cd00433">
    <property type="entry name" value="Peptidase_M17"/>
    <property type="match status" value="1"/>
</dbReference>
<dbReference type="GO" id="GO:0004177">
    <property type="term" value="F:aminopeptidase activity"/>
    <property type="evidence" value="ECO:0007669"/>
    <property type="project" value="UniProtKB-KW"/>
</dbReference>
<reference evidence="10" key="1">
    <citation type="submission" date="2024-01" db="EMBL/GenBank/DDBJ databases">
        <title>Genome sequence of Mycoplasma ciconiae type strain DSM 25251.</title>
        <authorList>
            <person name="Spergser J."/>
        </authorList>
    </citation>
    <scope>NUCLEOTIDE SEQUENCE [LARGE SCALE GENOMIC DNA]</scope>
    <source>
        <strain evidence="10">DSM 25251</strain>
    </source>
</reference>
<gene>
    <name evidence="10" type="ORF">V2E24_00840</name>
</gene>
<evidence type="ECO:0000259" key="9">
    <source>
        <dbReference type="Pfam" id="PF00883"/>
    </source>
</evidence>
<evidence type="ECO:0000256" key="3">
    <source>
        <dbReference type="ARBA" id="ARBA00022670"/>
    </source>
</evidence>
<evidence type="ECO:0000256" key="7">
    <source>
        <dbReference type="ARBA" id="ARBA00050021"/>
    </source>
</evidence>
<keyword evidence="4" id="KW-0378">Hydrolase</keyword>
<dbReference type="PRINTS" id="PR00481">
    <property type="entry name" value="LAMNOPPTDASE"/>
</dbReference>
<protein>
    <recommendedName>
        <fullName evidence="7">Probable cytosol aminopeptidase</fullName>
    </recommendedName>
    <alternativeName>
        <fullName evidence="8">Leucine aminopeptidase</fullName>
    </alternativeName>
    <alternativeName>
        <fullName evidence="5">Leucyl aminopeptidase</fullName>
    </alternativeName>
</protein>
<dbReference type="InterPro" id="IPR000819">
    <property type="entry name" value="Peptidase_M17_C"/>
</dbReference>
<dbReference type="InterPro" id="IPR011356">
    <property type="entry name" value="Leucine_aapep/pepB"/>
</dbReference>
<accession>A0ABU7MKS0</accession>
<dbReference type="SUPFAM" id="SSF53187">
    <property type="entry name" value="Zn-dependent exopeptidases"/>
    <property type="match status" value="1"/>
</dbReference>
<keyword evidence="11" id="KW-1185">Reference proteome</keyword>
<evidence type="ECO:0000256" key="5">
    <source>
        <dbReference type="ARBA" id="ARBA00033172"/>
    </source>
</evidence>